<dbReference type="InterPro" id="IPR002577">
    <property type="entry name" value="HTH_HxlR"/>
</dbReference>
<dbReference type="Gene3D" id="1.10.10.10">
    <property type="entry name" value="Winged helix-like DNA-binding domain superfamily/Winged helix DNA-binding domain"/>
    <property type="match status" value="1"/>
</dbReference>
<dbReference type="PANTHER" id="PTHR33204">
    <property type="entry name" value="TRANSCRIPTIONAL REGULATOR, MARR FAMILY"/>
    <property type="match status" value="1"/>
</dbReference>
<dbReference type="AlphaFoldDB" id="A0A7J5ADM5"/>
<dbReference type="Pfam" id="PF01638">
    <property type="entry name" value="HxlR"/>
    <property type="match status" value="1"/>
</dbReference>
<keyword evidence="1" id="KW-0805">Transcription regulation</keyword>
<dbReference type="SUPFAM" id="SSF46785">
    <property type="entry name" value="Winged helix' DNA-binding domain"/>
    <property type="match status" value="1"/>
</dbReference>
<comment type="caution">
    <text evidence="5">The sequence shown here is derived from an EMBL/GenBank/DDBJ whole genome shotgun (WGS) entry which is preliminary data.</text>
</comment>
<keyword evidence="6" id="KW-1185">Reference proteome</keyword>
<keyword evidence="3" id="KW-0804">Transcription</keyword>
<evidence type="ECO:0000259" key="4">
    <source>
        <dbReference type="PROSITE" id="PS51118"/>
    </source>
</evidence>
<organism evidence="5 6">
    <name type="scientific">Tenacibaculum aiptasiae</name>
    <dbReference type="NCBI Taxonomy" id="426481"/>
    <lineage>
        <taxon>Bacteria</taxon>
        <taxon>Pseudomonadati</taxon>
        <taxon>Bacteroidota</taxon>
        <taxon>Flavobacteriia</taxon>
        <taxon>Flavobacteriales</taxon>
        <taxon>Flavobacteriaceae</taxon>
        <taxon>Tenacibaculum</taxon>
    </lineage>
</organism>
<feature type="domain" description="HTH hxlR-type" evidence="4">
    <location>
        <begin position="10"/>
        <end position="109"/>
    </location>
</feature>
<protein>
    <submittedName>
        <fullName evidence="5">Helix-turn-helix transcriptional regulator</fullName>
    </submittedName>
</protein>
<sequence>MKKNTNRSNCPISYALDLLGDKWSLLIIRDLVFDQKKFYKEFLQSKEKIATNILSDRLKRLEKAGLIESRVYEKLRTQKVYSLTEKGKDLIPVLVELILWSVKHEEGLAVTEEFVQKATEYRNEVVQNITSNLE</sequence>
<gene>
    <name evidence="5" type="ORF">F7018_11765</name>
</gene>
<evidence type="ECO:0000256" key="2">
    <source>
        <dbReference type="ARBA" id="ARBA00023125"/>
    </source>
</evidence>
<evidence type="ECO:0000256" key="1">
    <source>
        <dbReference type="ARBA" id="ARBA00023015"/>
    </source>
</evidence>
<dbReference type="PANTHER" id="PTHR33204:SF37">
    <property type="entry name" value="HTH-TYPE TRANSCRIPTIONAL REGULATOR YODB"/>
    <property type="match status" value="1"/>
</dbReference>
<dbReference type="Proteomes" id="UP000467305">
    <property type="component" value="Unassembled WGS sequence"/>
</dbReference>
<dbReference type="OrthoDB" id="9791143at2"/>
<keyword evidence="2" id="KW-0238">DNA-binding</keyword>
<dbReference type="RefSeq" id="WP_150900266.1">
    <property type="nucleotide sequence ID" value="NZ_WAAU01000024.1"/>
</dbReference>
<dbReference type="EMBL" id="WAAU01000024">
    <property type="protein sequence ID" value="KAB1155149.1"/>
    <property type="molecule type" value="Genomic_DNA"/>
</dbReference>
<proteinExistence type="predicted"/>
<evidence type="ECO:0000256" key="3">
    <source>
        <dbReference type="ARBA" id="ARBA00023163"/>
    </source>
</evidence>
<name>A0A7J5ADM5_9FLAO</name>
<evidence type="ECO:0000313" key="5">
    <source>
        <dbReference type="EMBL" id="KAB1155149.1"/>
    </source>
</evidence>
<dbReference type="InterPro" id="IPR036388">
    <property type="entry name" value="WH-like_DNA-bd_sf"/>
</dbReference>
<dbReference type="InterPro" id="IPR036390">
    <property type="entry name" value="WH_DNA-bd_sf"/>
</dbReference>
<dbReference type="PROSITE" id="PS51118">
    <property type="entry name" value="HTH_HXLR"/>
    <property type="match status" value="1"/>
</dbReference>
<accession>A0A7J5ADM5</accession>
<dbReference type="GO" id="GO:0003677">
    <property type="term" value="F:DNA binding"/>
    <property type="evidence" value="ECO:0007669"/>
    <property type="project" value="UniProtKB-KW"/>
</dbReference>
<reference evidence="5 6" key="1">
    <citation type="submission" date="2019-09" db="EMBL/GenBank/DDBJ databases">
        <authorList>
            <person name="Cao W.R."/>
        </authorList>
    </citation>
    <scope>NUCLEOTIDE SEQUENCE [LARGE SCALE GENOMIC DNA]</scope>
    <source>
        <strain evidence="6">a4</strain>
    </source>
</reference>
<evidence type="ECO:0000313" key="6">
    <source>
        <dbReference type="Proteomes" id="UP000467305"/>
    </source>
</evidence>